<evidence type="ECO:0000313" key="5">
    <source>
        <dbReference type="Proteomes" id="UP000267164"/>
    </source>
</evidence>
<dbReference type="InterPro" id="IPR029058">
    <property type="entry name" value="AB_hydrolase_fold"/>
</dbReference>
<dbReference type="AlphaFoldDB" id="A0A386ZJR5"/>
<gene>
    <name evidence="4" type="ORF">D7D52_32935</name>
</gene>
<keyword evidence="1 4" id="KW-0378">Hydrolase</keyword>
<dbReference type="KEGG" id="nyu:D7D52_32935"/>
<sequence length="554" mass="60061">MVIMRTVMWRALIGVLSMVVGVVAAPGQAGADAPRWQWHEEFLTAPDGTRLHADVLRPLGLADDVRTPVIMTVSPYRAHLMHLSEPRPQGGPSTEDLPVSLFLDAGYTYVIVDLRGFGGSNGCPDFGGPGERSDVKTAVEWAAAQPWSTGKVGLNGVSYEAWTGLMGLAEHPAGLAAVASFEPVIDPYAYLYMQGIAWKFSLKPISETGIRPGDFAGFEHLLIASTPPYPTDSAEYKANASSVDPACYSHYIAETTDHDANSAWWRDRDLVEKLRGDTTPLFLGQGFVDYNTRAYRSYELWNALGPGEHKAWFGQWGHRDCTKACGAPQFASELLAFFDKHVAGKDITVPGPRITVGQFDGRWRSETAWPPADSHAVDVDLRPGRYNDRGILPGADREIWTVSQPLEQEQHLAGTPTATLTLDGPATAAVTVEVYDIDPDDHATVITRGIAPVTPTAQVRMLGQDWPIPAGHRLGIRVTDVVDDVWAHPPAFAPVTVTAARIHLPLLATVRTPDLAGGLADSIPKWRNEKTVSLAADLVNNATVTMNFPPRSGG</sequence>
<dbReference type="EMBL" id="CP032568">
    <property type="protein sequence ID" value="AYF77827.1"/>
    <property type="molecule type" value="Genomic_DNA"/>
</dbReference>
<evidence type="ECO:0000256" key="1">
    <source>
        <dbReference type="ARBA" id="ARBA00022801"/>
    </source>
</evidence>
<dbReference type="GO" id="GO:0008239">
    <property type="term" value="F:dipeptidyl-peptidase activity"/>
    <property type="evidence" value="ECO:0007669"/>
    <property type="project" value="InterPro"/>
</dbReference>
<dbReference type="SUPFAM" id="SSF53474">
    <property type="entry name" value="alpha/beta-Hydrolases"/>
    <property type="match status" value="1"/>
</dbReference>
<dbReference type="Gene3D" id="2.60.120.260">
    <property type="entry name" value="Galactose-binding domain-like"/>
    <property type="match status" value="1"/>
</dbReference>
<evidence type="ECO:0000313" key="4">
    <source>
        <dbReference type="EMBL" id="AYF77827.1"/>
    </source>
</evidence>
<dbReference type="SUPFAM" id="SSF49785">
    <property type="entry name" value="Galactose-binding domain-like"/>
    <property type="match status" value="1"/>
</dbReference>
<evidence type="ECO:0000259" key="3">
    <source>
        <dbReference type="SMART" id="SM00939"/>
    </source>
</evidence>
<organism evidence="4 5">
    <name type="scientific">Nocardia yunnanensis</name>
    <dbReference type="NCBI Taxonomy" id="2382165"/>
    <lineage>
        <taxon>Bacteria</taxon>
        <taxon>Bacillati</taxon>
        <taxon>Actinomycetota</taxon>
        <taxon>Actinomycetes</taxon>
        <taxon>Mycobacteriales</taxon>
        <taxon>Nocardiaceae</taxon>
        <taxon>Nocardia</taxon>
    </lineage>
</organism>
<dbReference type="InterPro" id="IPR008979">
    <property type="entry name" value="Galactose-bd-like_sf"/>
</dbReference>
<dbReference type="InterPro" id="IPR005674">
    <property type="entry name" value="CocE/Ser_esterase"/>
</dbReference>
<dbReference type="Pfam" id="PF02129">
    <property type="entry name" value="Peptidase_S15"/>
    <property type="match status" value="1"/>
</dbReference>
<evidence type="ECO:0000256" key="2">
    <source>
        <dbReference type="SAM" id="SignalP"/>
    </source>
</evidence>
<protein>
    <submittedName>
        <fullName evidence="4">CocE/NonD family hydrolase</fullName>
    </submittedName>
</protein>
<keyword evidence="5" id="KW-1185">Reference proteome</keyword>
<proteinExistence type="predicted"/>
<dbReference type="InterPro" id="IPR000383">
    <property type="entry name" value="Xaa-Pro-like_dom"/>
</dbReference>
<keyword evidence="2" id="KW-0732">Signal</keyword>
<feature type="signal peptide" evidence="2">
    <location>
        <begin position="1"/>
        <end position="24"/>
    </location>
</feature>
<dbReference type="OrthoDB" id="5240615at2"/>
<name>A0A386ZJR5_9NOCA</name>
<dbReference type="SMART" id="SM00939">
    <property type="entry name" value="PepX_C"/>
    <property type="match status" value="1"/>
</dbReference>
<dbReference type="InterPro" id="IPR013736">
    <property type="entry name" value="Xaa-Pro_dipept_C"/>
</dbReference>
<feature type="domain" description="Xaa-Pro dipeptidyl-peptidase C-terminal" evidence="3">
    <location>
        <begin position="335"/>
        <end position="512"/>
    </location>
</feature>
<reference evidence="4 5" key="1">
    <citation type="submission" date="2018-09" db="EMBL/GenBank/DDBJ databases">
        <title>Nocardia yunnanensis sp. nov., an actinomycete isolated from a soil sample.</title>
        <authorList>
            <person name="Zhang J."/>
        </authorList>
    </citation>
    <scope>NUCLEOTIDE SEQUENCE [LARGE SCALE GENOMIC DNA]</scope>
    <source>
        <strain evidence="4 5">CFHS0054</strain>
    </source>
</reference>
<dbReference type="NCBIfam" id="TIGR00976">
    <property type="entry name" value="CocE_NonD"/>
    <property type="match status" value="1"/>
</dbReference>
<dbReference type="Gene3D" id="3.40.50.1820">
    <property type="entry name" value="alpha/beta hydrolase"/>
    <property type="match status" value="2"/>
</dbReference>
<dbReference type="Pfam" id="PF08530">
    <property type="entry name" value="PepX_C"/>
    <property type="match status" value="1"/>
</dbReference>
<dbReference type="Proteomes" id="UP000267164">
    <property type="component" value="Chromosome"/>
</dbReference>
<feature type="chain" id="PRO_5038727697" evidence="2">
    <location>
        <begin position="25"/>
        <end position="554"/>
    </location>
</feature>
<accession>A0A386ZJR5</accession>